<dbReference type="EMBL" id="DAAYHD010000020">
    <property type="protein sequence ID" value="HAG4183236.1"/>
    <property type="molecule type" value="Genomic_DNA"/>
</dbReference>
<dbReference type="EMBL" id="DAAXVA010000019">
    <property type="protein sequence ID" value="HAG2687778.1"/>
    <property type="molecule type" value="Genomic_DNA"/>
</dbReference>
<evidence type="ECO:0000313" key="28">
    <source>
        <dbReference type="EMBL" id="HAG4183236.1"/>
    </source>
</evidence>
<evidence type="ECO:0000313" key="23">
    <source>
        <dbReference type="EMBL" id="HAG3594335.1"/>
    </source>
</evidence>
<evidence type="ECO:0000313" key="37">
    <source>
        <dbReference type="EMBL" id="HAG5592517.1"/>
    </source>
</evidence>
<evidence type="ECO:0000313" key="29">
    <source>
        <dbReference type="EMBL" id="HAG4187926.1"/>
    </source>
</evidence>
<reference evidence="30" key="2">
    <citation type="submission" date="2020-02" db="EMBL/GenBank/DDBJ databases">
        <authorList>
            <consortium name="NCBI Pathogen Detection Project"/>
        </authorList>
    </citation>
    <scope>NUCLEOTIDE SEQUENCE</scope>
    <source>
        <strain evidence="25">MA.JM_04/170</strain>
        <strain evidence="30">MA.JM_04/177</strain>
        <strain evidence="24">MA.JM_04/178</strain>
        <strain evidence="33">MA.JM_04/180</strain>
        <strain evidence="31">MA.JM_04/182</strain>
        <strain evidence="18">MA.JM_04/187</strain>
        <strain evidence="27">MA.JM_04/189</strain>
        <strain evidence="36">MA.JM_04/195</strain>
        <strain evidence="7">MA.JM_04/203</strain>
        <strain evidence="13">MA.JM_04/205</strain>
        <strain evidence="9">MA.JM_04/207</strain>
        <strain evidence="10">MA.JM_04/208</strain>
        <strain evidence="11">MA.JM_04/211</strain>
        <strain evidence="34">MA.JM_04/216</strain>
        <strain evidence="35">MA.JM_04/221</strain>
        <strain evidence="19">MA.JM_04/223</strain>
        <strain evidence="12">MA.JM_04/227</strain>
        <strain evidence="23">MA.JM_04/228</strain>
        <strain evidence="6">MA.JM_04/234</strain>
        <strain evidence="2">MA.JM_04/235</strain>
        <strain evidence="22">MA.JM_04/238</strain>
        <strain evidence="32">MA.JM_04/240</strain>
        <strain evidence="21">MA.JM_04/245</strain>
        <strain evidence="20">MA.JM_04/250</strain>
        <strain evidence="14">MA.JM_04/257</strain>
        <strain evidence="37">MA.JM_04/259</strain>
        <strain evidence="5">MA.JM_04/263</strain>
        <strain evidence="4">MA.JM_04/270</strain>
        <strain evidence="16">MA.JM_04/271</strain>
        <strain evidence="3">MA.JM_04/272</strain>
        <strain evidence="28">MA.JM_04/275</strain>
        <strain evidence="8">MA.JM_04/283</strain>
        <strain evidence="17">MA.JM_04/288</strain>
        <strain evidence="26">MA.JM_04/290</strain>
        <strain evidence="15">MA.JM_04/295</strain>
        <strain evidence="29">MA.MC_04-0729</strain>
    </source>
</reference>
<evidence type="ECO:0000313" key="8">
    <source>
        <dbReference type="EMBL" id="HAG1911283.1"/>
    </source>
</evidence>
<dbReference type="EMBL" id="DAAYHE010000019">
    <property type="protein sequence ID" value="HAG4187926.1"/>
    <property type="molecule type" value="Genomic_DNA"/>
</dbReference>
<evidence type="ECO:0000313" key="17">
    <source>
        <dbReference type="EMBL" id="HAG2687778.1"/>
    </source>
</evidence>
<gene>
    <name evidence="5" type="ORF">G5V28_004420</name>
    <name evidence="17" type="ORF">G8016_004715</name>
    <name evidence="23" type="ORF">G8036_004335</name>
    <name evidence="22" type="ORF">G8083_004282</name>
    <name evidence="21" type="ORF">G8096_004697</name>
    <name evidence="25" type="ORF">G8102_004358</name>
    <name evidence="19" type="ORF">G8106_004340</name>
    <name evidence="37" type="ORF">G8119_004718</name>
    <name evidence="18" type="ORF">G8133_004402</name>
    <name evidence="31" type="ORF">G8156_004424</name>
    <name evidence="20" type="ORF">G8173_004734</name>
    <name evidence="26" type="ORF">G8406_004391</name>
    <name evidence="29" type="ORF">G8426_004710</name>
    <name evidence="30" type="ORF">G8443_004400</name>
    <name evidence="28" type="ORF">G8495_004688</name>
    <name evidence="27" type="ORF">G8512_004235</name>
    <name evidence="4" type="ORF">G8515_004367</name>
    <name evidence="2" type="ORF">G8516_004696</name>
    <name evidence="34" type="ORF">G8522_004646</name>
    <name evidence="3" type="ORF">G8541_004345</name>
    <name evidence="35" type="ORF">G8543_004362</name>
    <name evidence="33" type="ORF">G8557_004440</name>
    <name evidence="32" type="ORF">G8559_004328</name>
    <name evidence="24" type="ORF">G8T43_004398</name>
    <name evidence="8" type="ORF">G8V36_004394</name>
    <name evidence="10" type="ORF">G8W08_004695</name>
    <name evidence="6" type="ORF">G8X42_004717</name>
    <name evidence="9" type="ORF">G8X61_004723</name>
    <name evidence="36" type="ORF">G8Y08_004409</name>
    <name evidence="11" type="ORF">G8Y17_004661</name>
    <name evidence="14" type="ORF">G8Y20_004965</name>
    <name evidence="7" type="ORF">G8Y31_004713</name>
    <name evidence="16" type="ORF">G8Y49_004291</name>
    <name evidence="13" type="ORF">G8Y50_004463</name>
    <name evidence="15" type="ORF">G8Y63_004357</name>
    <name evidence="12" type="ORF">G8Y72_004255</name>
</gene>
<dbReference type="EMBL" id="DAAXXN010000014">
    <property type="protein sequence ID" value="HAG3010400.1"/>
    <property type="molecule type" value="Genomic_DNA"/>
</dbReference>
<evidence type="ECO:0000313" key="31">
    <source>
        <dbReference type="EMBL" id="HAG4505225.1"/>
    </source>
</evidence>
<evidence type="ECO:0000313" key="27">
    <source>
        <dbReference type="EMBL" id="HAG4121853.1"/>
    </source>
</evidence>
<dbReference type="EMBL" id="DAAXOR010000021">
    <property type="protein sequence ID" value="HAG1878480.1"/>
    <property type="molecule type" value="Genomic_DNA"/>
</dbReference>
<dbReference type="EMBL" id="DAAYMQ010000012">
    <property type="protein sequence ID" value="HAG4856276.1"/>
    <property type="molecule type" value="Genomic_DNA"/>
</dbReference>
<dbReference type="EMBL" id="DAAYCL010000013">
    <property type="protein sequence ID" value="HAG3603869.1"/>
    <property type="molecule type" value="Genomic_DNA"/>
</dbReference>
<dbReference type="EMBL" id="DAAXTY010000025">
    <property type="protein sequence ID" value="HAG2544533.1"/>
    <property type="molecule type" value="Genomic_DNA"/>
</dbReference>
<evidence type="ECO:0000313" key="30">
    <source>
        <dbReference type="EMBL" id="HAG4315863.1"/>
    </source>
</evidence>
<dbReference type="EMBL" id="DAAXTH010000013">
    <property type="protein sequence ID" value="HAG2493906.1"/>
    <property type="molecule type" value="Genomic_DNA"/>
</dbReference>
<evidence type="ECO:0000313" key="10">
    <source>
        <dbReference type="EMBL" id="HAG2003383.1"/>
    </source>
</evidence>
<dbReference type="EMBL" id="DAAWJX010000014">
    <property type="protein sequence ID" value="HAF8192386.1"/>
    <property type="molecule type" value="Genomic_DNA"/>
</dbReference>
<protein>
    <recommendedName>
        <fullName evidence="38">HlyD family efflux transporter periplasmic adaptor subunit</fullName>
    </recommendedName>
</protein>
<evidence type="ECO:0000256" key="1">
    <source>
        <dbReference type="SAM" id="Coils"/>
    </source>
</evidence>
<dbReference type="EMBL" id="DAAXQZ010000021">
    <property type="protein sequence ID" value="HAG2130980.1"/>
    <property type="molecule type" value="Genomic_DNA"/>
</dbReference>
<dbReference type="EMBL" id="DAAYLS010000014">
    <property type="protein sequence ID" value="HAG4739493.1"/>
    <property type="molecule type" value="Genomic_DNA"/>
</dbReference>
<dbReference type="EMBL" id="DAAXXJ010000011">
    <property type="protein sequence ID" value="HAG3000836.1"/>
    <property type="molecule type" value="Genomic_DNA"/>
</dbReference>
<dbReference type="EMBL" id="DAAYDV010000014">
    <property type="protein sequence ID" value="HAG3739762.1"/>
    <property type="molecule type" value="Genomic_DNA"/>
</dbReference>
<evidence type="ECO:0000313" key="16">
    <source>
        <dbReference type="EMBL" id="HAG2620382.1"/>
    </source>
</evidence>
<dbReference type="EMBL" id="DAAYSM010000017">
    <property type="protein sequence ID" value="HAG5592517.1"/>
    <property type="molecule type" value="Genomic_DNA"/>
</dbReference>
<proteinExistence type="predicted"/>
<evidence type="ECO:0000313" key="9">
    <source>
        <dbReference type="EMBL" id="HAG1989796.1"/>
    </source>
</evidence>
<dbReference type="EMBL" id="DAAYIF010000012">
    <property type="protein sequence ID" value="HAG4315863.1"/>
    <property type="molecule type" value="Genomic_DNA"/>
</dbReference>
<dbReference type="EMBL" id="DAAYMN010000018">
    <property type="protein sequence ID" value="HAG4842540.1"/>
    <property type="molecule type" value="Genomic_DNA"/>
</dbReference>
<keyword evidence="1" id="KW-0175">Coiled coil</keyword>
<dbReference type="EMBL" id="DAAXTF010000012">
    <property type="protein sequence ID" value="HAG2469619.1"/>
    <property type="molecule type" value="Genomic_DNA"/>
</dbReference>
<dbReference type="EMBL" id="DAAXUS010000012">
    <property type="protein sequence ID" value="HAG2620382.1"/>
    <property type="molecule type" value="Genomic_DNA"/>
</dbReference>
<dbReference type="EMBL" id="DAAYCJ010000012">
    <property type="protein sequence ID" value="HAG3589593.1"/>
    <property type="molecule type" value="Genomic_DNA"/>
</dbReference>
<dbReference type="EMBL" id="DAAXOM010000014">
    <property type="protein sequence ID" value="HAG1911283.1"/>
    <property type="molecule type" value="Genomic_DNA"/>
</dbReference>
<evidence type="ECO:0000313" key="7">
    <source>
        <dbReference type="EMBL" id="HAG1878480.1"/>
    </source>
</evidence>
<dbReference type="EMBL" id="DAAXOK010000016">
    <property type="protein sequence ID" value="HAG1873830.1"/>
    <property type="molecule type" value="Genomic_DNA"/>
</dbReference>
<evidence type="ECO:0000313" key="19">
    <source>
        <dbReference type="EMBL" id="HAG3010400.1"/>
    </source>
</evidence>
<dbReference type="EMBL" id="DAAYCI010000015">
    <property type="protein sequence ID" value="HAG3594335.1"/>
    <property type="molecule type" value="Genomic_DNA"/>
</dbReference>
<dbReference type="EMBL" id="DAAYAZ010000024">
    <property type="protein sequence ID" value="HAG3426802.1"/>
    <property type="molecule type" value="Genomic_DNA"/>
</dbReference>
<evidence type="ECO:0000313" key="22">
    <source>
        <dbReference type="EMBL" id="HAG3589593.1"/>
    </source>
</evidence>
<sequence>MISMKLILVSLISIFSYNVKADTFYGTLRGENIIELKSPFSGVIKHNLSIDGTVHENISPVTIKSYELESKKQILSIKINTLKTKVTRLSNEYNGAKSSYERGFISRSELYQKQDAINEAQIMLQELKIEYSGLMNMLELGEPIIKKKYLIREYYTVNNQVVNSGDRLVSIETVDNFFIDIKFDPVSMKGKIQDKEISVKSLVTGRTGKAFVVKVSNPVDNKNTHGSKVASLRVTTDSSDLPQLLDTVFEVNIYDKN</sequence>
<dbReference type="EMBL" id="DAAYCF010000020">
    <property type="protein sequence ID" value="HAG3571573.1"/>
    <property type="molecule type" value="Genomic_DNA"/>
</dbReference>
<feature type="coiled-coil region" evidence="1">
    <location>
        <begin position="110"/>
        <end position="137"/>
    </location>
</feature>
<evidence type="ECO:0000313" key="4">
    <source>
        <dbReference type="EMBL" id="HAF8248629.1"/>
    </source>
</evidence>
<evidence type="ECO:0000313" key="14">
    <source>
        <dbReference type="EMBL" id="HAG2544533.1"/>
    </source>
</evidence>
<dbReference type="EMBL" id="DAAXPI010000020">
    <property type="protein sequence ID" value="HAG2003383.1"/>
    <property type="molecule type" value="Genomic_DNA"/>
</dbReference>
<evidence type="ECO:0000313" key="12">
    <source>
        <dbReference type="EMBL" id="HAG2469619.1"/>
    </source>
</evidence>
<dbReference type="EMBL" id="DAAYCQ010000012">
    <property type="protein sequence ID" value="HAG3627219.1"/>
    <property type="molecule type" value="Genomic_DNA"/>
</dbReference>
<dbReference type="EMBL" id="DAAXTL010000012">
    <property type="protein sequence ID" value="HAG5583014.1"/>
    <property type="molecule type" value="Genomic_DNA"/>
</dbReference>
<organism evidence="30">
    <name type="scientific">Salmonella enterica</name>
    <name type="common">Salmonella choleraesuis</name>
    <dbReference type="NCBI Taxonomy" id="28901"/>
    <lineage>
        <taxon>Bacteria</taxon>
        <taxon>Pseudomonadati</taxon>
        <taxon>Pseudomonadota</taxon>
        <taxon>Gammaproteobacteria</taxon>
        <taxon>Enterobacterales</taxon>
        <taxon>Enterobacteriaceae</taxon>
        <taxon>Salmonella</taxon>
    </lineage>
</organism>
<evidence type="ECO:0000313" key="26">
    <source>
        <dbReference type="EMBL" id="HAG3739762.1"/>
    </source>
</evidence>
<evidence type="ECO:0000313" key="6">
    <source>
        <dbReference type="EMBL" id="HAG1873830.1"/>
    </source>
</evidence>
<evidence type="ECO:0000313" key="18">
    <source>
        <dbReference type="EMBL" id="HAG3000836.1"/>
    </source>
</evidence>
<evidence type="ECO:0000313" key="35">
    <source>
        <dbReference type="EMBL" id="HAG4856276.1"/>
    </source>
</evidence>
<evidence type="ECO:0000313" key="36">
    <source>
        <dbReference type="EMBL" id="HAG5583014.1"/>
    </source>
</evidence>
<name>A0A763PIW5_SALER</name>
<evidence type="ECO:0000313" key="3">
    <source>
        <dbReference type="EMBL" id="HAF8192386.1"/>
    </source>
</evidence>
<dbReference type="EMBL" id="DAAWKK010000012">
    <property type="protein sequence ID" value="HAF8248629.1"/>
    <property type="molecule type" value="Genomic_DNA"/>
</dbReference>
<dbReference type="EMBL" id="DAAYJX010000012">
    <property type="protein sequence ID" value="HAG4505225.1"/>
    <property type="molecule type" value="Genomic_DNA"/>
</dbReference>
<dbReference type="AlphaFoldDB" id="A0A763PIW5"/>
<evidence type="ECO:0000313" key="33">
    <source>
        <dbReference type="EMBL" id="HAG4837713.1"/>
    </source>
</evidence>
<dbReference type="EMBL" id="DAAWNJ010000015">
    <property type="protein sequence ID" value="HAF8609437.1"/>
    <property type="molecule type" value="Genomic_DNA"/>
</dbReference>
<accession>A0A763PIW5</accession>
<dbReference type="EMBL" id="DAAYGR010000012">
    <property type="protein sequence ID" value="HAG4121853.1"/>
    <property type="molecule type" value="Genomic_DNA"/>
</dbReference>
<evidence type="ECO:0000313" key="21">
    <source>
        <dbReference type="EMBL" id="HAG3571573.1"/>
    </source>
</evidence>
<dbReference type="EMBL" id="DAAXUD010000011">
    <property type="protein sequence ID" value="HAG2567326.1"/>
    <property type="molecule type" value="Genomic_DNA"/>
</dbReference>
<evidence type="ECO:0000313" key="34">
    <source>
        <dbReference type="EMBL" id="HAG4842540.1"/>
    </source>
</evidence>
<evidence type="ECO:0000313" key="15">
    <source>
        <dbReference type="EMBL" id="HAG2567326.1"/>
    </source>
</evidence>
<dbReference type="EMBL" id="DAAYMM010000014">
    <property type="protein sequence ID" value="HAG4837713.1"/>
    <property type="molecule type" value="Genomic_DNA"/>
</dbReference>
<dbReference type="EMBL" id="DAAXPF010000018">
    <property type="protein sequence ID" value="HAG1989796.1"/>
    <property type="molecule type" value="Genomic_DNA"/>
</dbReference>
<evidence type="ECO:0000313" key="5">
    <source>
        <dbReference type="EMBL" id="HAF8609437.1"/>
    </source>
</evidence>
<comment type="caution">
    <text evidence="30">The sequence shown here is derived from an EMBL/GenBank/DDBJ whole genome shotgun (WGS) entry which is preliminary data.</text>
</comment>
<evidence type="ECO:0000313" key="24">
    <source>
        <dbReference type="EMBL" id="HAG3603869.1"/>
    </source>
</evidence>
<evidence type="ECO:0000313" key="2">
    <source>
        <dbReference type="EMBL" id="HAF7113735.1"/>
    </source>
</evidence>
<evidence type="ECO:0000313" key="32">
    <source>
        <dbReference type="EMBL" id="HAG4739493.1"/>
    </source>
</evidence>
<evidence type="ECO:0008006" key="38">
    <source>
        <dbReference type="Google" id="ProtNLM"/>
    </source>
</evidence>
<evidence type="ECO:0000313" key="13">
    <source>
        <dbReference type="EMBL" id="HAG2493906.1"/>
    </source>
</evidence>
<dbReference type="EMBL" id="DAAWAU010000020">
    <property type="protein sequence ID" value="HAF7113735.1"/>
    <property type="molecule type" value="Genomic_DNA"/>
</dbReference>
<evidence type="ECO:0000313" key="25">
    <source>
        <dbReference type="EMBL" id="HAG3627219.1"/>
    </source>
</evidence>
<evidence type="ECO:0000313" key="11">
    <source>
        <dbReference type="EMBL" id="HAG2130980.1"/>
    </source>
</evidence>
<reference evidence="30" key="1">
    <citation type="journal article" date="2018" name="Genome Biol.">
        <title>SKESA: strategic k-mer extension for scrupulous assemblies.</title>
        <authorList>
            <person name="Souvorov A."/>
            <person name="Agarwala R."/>
            <person name="Lipman D.J."/>
        </authorList>
    </citation>
    <scope>NUCLEOTIDE SEQUENCE</scope>
    <source>
        <strain evidence="25">MA.JM_04/170</strain>
        <strain evidence="30">MA.JM_04/177</strain>
        <strain evidence="24">MA.JM_04/178</strain>
        <strain evidence="33">MA.JM_04/180</strain>
        <strain evidence="31">MA.JM_04/182</strain>
        <strain evidence="18">MA.JM_04/187</strain>
        <strain evidence="27">MA.JM_04/189</strain>
        <strain evidence="36">MA.JM_04/195</strain>
        <strain evidence="7">MA.JM_04/203</strain>
        <strain evidence="13">MA.JM_04/205</strain>
        <strain evidence="9">MA.JM_04/207</strain>
        <strain evidence="10">MA.JM_04/208</strain>
        <strain evidence="11">MA.JM_04/211</strain>
        <strain evidence="34">MA.JM_04/216</strain>
        <strain evidence="35">MA.JM_04/221</strain>
        <strain evidence="19">MA.JM_04/223</strain>
        <strain evidence="12">MA.JM_04/227</strain>
        <strain evidence="23">MA.JM_04/228</strain>
        <strain evidence="6">MA.JM_04/234</strain>
        <strain evidence="2">MA.JM_04/235</strain>
        <strain evidence="22">MA.JM_04/238</strain>
        <strain evidence="32">MA.JM_04/240</strain>
        <strain evidence="21">MA.JM_04/245</strain>
        <strain evidence="20">MA.JM_04/250</strain>
        <strain evidence="14">MA.JM_04/257</strain>
        <strain evidence="37">MA.JM_04/259</strain>
        <strain evidence="5">MA.JM_04/263</strain>
        <strain evidence="4">MA.JM_04/270</strain>
        <strain evidence="16">MA.JM_04/271</strain>
        <strain evidence="3">MA.JM_04/272</strain>
        <strain evidence="28">MA.JM_04/275</strain>
        <strain evidence="8">MA.JM_04/283</strain>
        <strain evidence="17">MA.JM_04/288</strain>
        <strain evidence="26">MA.JM_04/290</strain>
        <strain evidence="15">MA.JM_04/295</strain>
        <strain evidence="29">MA.MC_04-0729</strain>
    </source>
</reference>
<evidence type="ECO:0000313" key="20">
    <source>
        <dbReference type="EMBL" id="HAG3426802.1"/>
    </source>
</evidence>